<name>A0A448TCQ8_MANHA</name>
<gene>
    <name evidence="1" type="ORF">NCTC10643_01477</name>
</gene>
<accession>A0A448TCQ8</accession>
<reference evidence="1" key="1">
    <citation type="submission" date="2018-12" db="EMBL/GenBank/DDBJ databases">
        <authorList>
            <consortium name="Pathogen Informatics"/>
        </authorList>
    </citation>
    <scope>NUCLEOTIDE SEQUENCE [LARGE SCALE GENOMIC DNA]</scope>
    <source>
        <strain evidence="1">NCTC10643</strain>
    </source>
</reference>
<evidence type="ECO:0000313" key="2">
    <source>
        <dbReference type="Proteomes" id="UP000271188"/>
    </source>
</evidence>
<organism evidence="1 2">
    <name type="scientific">Mannheimia haemolytica</name>
    <name type="common">Pasteurella haemolytica</name>
    <dbReference type="NCBI Taxonomy" id="75985"/>
    <lineage>
        <taxon>Bacteria</taxon>
        <taxon>Pseudomonadati</taxon>
        <taxon>Pseudomonadota</taxon>
        <taxon>Gammaproteobacteria</taxon>
        <taxon>Pasteurellales</taxon>
        <taxon>Pasteurellaceae</taxon>
        <taxon>Mannheimia</taxon>
    </lineage>
</organism>
<protein>
    <recommendedName>
        <fullName evidence="3">ApeA N-terminal domain-containing protein</fullName>
    </recommendedName>
</protein>
<proteinExistence type="predicted"/>
<dbReference type="Proteomes" id="UP000271188">
    <property type="component" value="Chromosome"/>
</dbReference>
<dbReference type="AlphaFoldDB" id="A0A448TCQ8"/>
<evidence type="ECO:0008006" key="3">
    <source>
        <dbReference type="Google" id="ProtNLM"/>
    </source>
</evidence>
<dbReference type="RefSeq" id="WP_126302125.1">
    <property type="nucleotide sequence ID" value="NZ_LR134495.1"/>
</dbReference>
<sequence length="591" mass="68669">MNQKYNKLEWLLQTKETRQYFEKSTWVTLRASNHQEQGECREIGFVEECFGCYSVAFPPEHKEEASELTWSQFGGMEVLPYAYDDGHYSPIEEYEIGDKEPVGVNLIFNHPQPVIGGNKWIINPDLIVALRLIKEGNNWVRPEENFVIVIQEELDSDGNHISIRIKREFLLDYLAARNLSLRLSYYRRRVENVDELSASPYFSLQNTQEERDGGRFEILIRNLNDIYGGDWSMFRVWRTDIDENDDAPLMTEETDQNTAYEQKQGYESGYVGIRVESEFWRDEWIEHKNQSIRIRGDKDLNLPSFIVETDGSRLASEKLNNENVGRWLWFRVGIINELLNCRGFKLEWYTAQTGAIHSTSGYKTHFGINNSDLITVYAYDIAKLDSWEQHLWAGHNVVPDGKVSSELLDSQVKAQPAQTYAVEDLLFKHLDLLERDFFKKYNKPLFSHKLDEQMIQNISRFSSTDKASLLRLAKDLVRVFTDRLNVKSLREISQHKDKDKLGSNKLLQDIISQKIGDDKAKSLFSNIFGIYDMRVGDAHPTGSKIDEAIKLAGIDENLSYLRQGEQLIRNFQKSISYIGYVLFVLDENVKQ</sequence>
<evidence type="ECO:0000313" key="1">
    <source>
        <dbReference type="EMBL" id="VEI77595.1"/>
    </source>
</evidence>
<dbReference type="EMBL" id="LR134495">
    <property type="protein sequence ID" value="VEI77595.1"/>
    <property type="molecule type" value="Genomic_DNA"/>
</dbReference>